<dbReference type="PROSITE" id="PS51197">
    <property type="entry name" value="HTH_RRF2_2"/>
    <property type="match status" value="1"/>
</dbReference>
<dbReference type="InterPro" id="IPR000944">
    <property type="entry name" value="Tscrpt_reg_Rrf2"/>
</dbReference>
<protein>
    <recommendedName>
        <fullName evidence="4">BadM/Rrf2 family transcriptional regulator</fullName>
    </recommendedName>
</protein>
<organism evidence="2 3">
    <name type="scientific">Herbinix hemicellulosilytica</name>
    <dbReference type="NCBI Taxonomy" id="1564487"/>
    <lineage>
        <taxon>Bacteria</taxon>
        <taxon>Bacillati</taxon>
        <taxon>Bacillota</taxon>
        <taxon>Clostridia</taxon>
        <taxon>Lachnospirales</taxon>
        <taxon>Lachnospiraceae</taxon>
        <taxon>Herbinix</taxon>
    </lineage>
</organism>
<evidence type="ECO:0000313" key="2">
    <source>
        <dbReference type="EMBL" id="CRZ34819.1"/>
    </source>
</evidence>
<accession>A0A0H5SH63</accession>
<gene>
    <name evidence="2" type="ORF">HHT355_1618</name>
</gene>
<reference evidence="2 3" key="1">
    <citation type="submission" date="2015-06" db="EMBL/GenBank/DDBJ databases">
        <authorList>
            <person name="Wibberg Daniel"/>
        </authorList>
    </citation>
    <scope>NUCLEOTIDE SEQUENCE [LARGE SCALE GENOMIC DNA]</scope>
    <source>
        <strain evidence="2 3">T3/55T</strain>
    </source>
</reference>
<dbReference type="InterPro" id="IPR036388">
    <property type="entry name" value="WH-like_DNA-bd_sf"/>
</dbReference>
<dbReference type="AlphaFoldDB" id="A0A0H5SH63"/>
<sequence>MKVSTKGRYGLRAMIDLALYSQNDSVPLVSIAERQDISKSYLEQVFSALRKAGLVKSIKGSQGGYVLAYDADEITVGMILRALEGDLSVVPMEDEVITNPIESFIRESIWNKIDERVFSFIDEYTLKDIIEDYMERDPAPMYYI</sequence>
<dbReference type="Pfam" id="PF02082">
    <property type="entry name" value="Rrf2"/>
    <property type="match status" value="1"/>
</dbReference>
<dbReference type="GO" id="GO:0005829">
    <property type="term" value="C:cytosol"/>
    <property type="evidence" value="ECO:0007669"/>
    <property type="project" value="TreeGrafter"/>
</dbReference>
<dbReference type="InterPro" id="IPR030489">
    <property type="entry name" value="TR_Rrf2-type_CS"/>
</dbReference>
<dbReference type="NCBIfam" id="TIGR00738">
    <property type="entry name" value="rrf2_super"/>
    <property type="match status" value="1"/>
</dbReference>
<dbReference type="GO" id="GO:0003700">
    <property type="term" value="F:DNA-binding transcription factor activity"/>
    <property type="evidence" value="ECO:0007669"/>
    <property type="project" value="TreeGrafter"/>
</dbReference>
<dbReference type="PROSITE" id="PS01332">
    <property type="entry name" value="HTH_RRF2_1"/>
    <property type="match status" value="1"/>
</dbReference>
<dbReference type="Gene3D" id="1.10.10.10">
    <property type="entry name" value="Winged helix-like DNA-binding domain superfamily/Winged helix DNA-binding domain"/>
    <property type="match status" value="1"/>
</dbReference>
<dbReference type="OrthoDB" id="9808360at2"/>
<dbReference type="InterPro" id="IPR036390">
    <property type="entry name" value="WH_DNA-bd_sf"/>
</dbReference>
<dbReference type="GO" id="GO:0003677">
    <property type="term" value="F:DNA binding"/>
    <property type="evidence" value="ECO:0007669"/>
    <property type="project" value="UniProtKB-KW"/>
</dbReference>
<dbReference type="Proteomes" id="UP000236497">
    <property type="component" value="Unassembled WGS sequence"/>
</dbReference>
<evidence type="ECO:0008006" key="4">
    <source>
        <dbReference type="Google" id="ProtNLM"/>
    </source>
</evidence>
<proteinExistence type="predicted"/>
<dbReference type="RefSeq" id="WP_103202930.1">
    <property type="nucleotide sequence ID" value="NZ_CVTD020000017.1"/>
</dbReference>
<evidence type="ECO:0000313" key="3">
    <source>
        <dbReference type="Proteomes" id="UP000236497"/>
    </source>
</evidence>
<dbReference type="PANTHER" id="PTHR33221:SF5">
    <property type="entry name" value="HTH-TYPE TRANSCRIPTIONAL REGULATOR ISCR"/>
    <property type="match status" value="1"/>
</dbReference>
<dbReference type="EMBL" id="CVTD020000017">
    <property type="protein sequence ID" value="CRZ34819.1"/>
    <property type="molecule type" value="Genomic_DNA"/>
</dbReference>
<keyword evidence="1" id="KW-0238">DNA-binding</keyword>
<keyword evidence="3" id="KW-1185">Reference proteome</keyword>
<name>A0A0H5SH63_HERHM</name>
<dbReference type="SUPFAM" id="SSF46785">
    <property type="entry name" value="Winged helix' DNA-binding domain"/>
    <property type="match status" value="1"/>
</dbReference>
<evidence type="ECO:0000256" key="1">
    <source>
        <dbReference type="ARBA" id="ARBA00023125"/>
    </source>
</evidence>
<dbReference type="PANTHER" id="PTHR33221">
    <property type="entry name" value="WINGED HELIX-TURN-HELIX TRANSCRIPTIONAL REGULATOR, RRF2 FAMILY"/>
    <property type="match status" value="1"/>
</dbReference>